<name>A0ABP7NY12_9GAMM</name>
<keyword evidence="2" id="KW-1185">Reference proteome</keyword>
<organism evidence="1 2">
    <name type="scientific">Allohahella marinimesophila</name>
    <dbReference type="NCBI Taxonomy" id="1054972"/>
    <lineage>
        <taxon>Bacteria</taxon>
        <taxon>Pseudomonadati</taxon>
        <taxon>Pseudomonadota</taxon>
        <taxon>Gammaproteobacteria</taxon>
        <taxon>Oceanospirillales</taxon>
        <taxon>Hahellaceae</taxon>
        <taxon>Allohahella</taxon>
    </lineage>
</organism>
<sequence>MVRFGKLMREPLFVFLAGGSVLFALDNGNRGSGDSRSAMVIEVDEQVLALAVDNRERLTGRPILQLETKQALDVYIDEEILVREAYRRGLHDDGVIRTRLMNKMRLLLGAGYAEP</sequence>
<evidence type="ECO:0000313" key="1">
    <source>
        <dbReference type="EMBL" id="GAA3956430.1"/>
    </source>
</evidence>
<comment type="caution">
    <text evidence="1">The sequence shown here is derived from an EMBL/GenBank/DDBJ whole genome shotgun (WGS) entry which is preliminary data.</text>
</comment>
<accession>A0ABP7NY12</accession>
<evidence type="ECO:0000313" key="2">
    <source>
        <dbReference type="Proteomes" id="UP001501337"/>
    </source>
</evidence>
<dbReference type="EMBL" id="BAABBO010000007">
    <property type="protein sequence ID" value="GAA3956430.1"/>
    <property type="molecule type" value="Genomic_DNA"/>
</dbReference>
<reference evidence="2" key="1">
    <citation type="journal article" date="2019" name="Int. J. Syst. Evol. Microbiol.">
        <title>The Global Catalogue of Microorganisms (GCM) 10K type strain sequencing project: providing services to taxonomists for standard genome sequencing and annotation.</title>
        <authorList>
            <consortium name="The Broad Institute Genomics Platform"/>
            <consortium name="The Broad Institute Genome Sequencing Center for Infectious Disease"/>
            <person name="Wu L."/>
            <person name="Ma J."/>
        </authorList>
    </citation>
    <scope>NUCLEOTIDE SEQUENCE [LARGE SCALE GENOMIC DNA]</scope>
    <source>
        <strain evidence="2">JCM 17555</strain>
    </source>
</reference>
<gene>
    <name evidence="1" type="ORF">GCM10022278_13700</name>
</gene>
<dbReference type="RefSeq" id="WP_344804637.1">
    <property type="nucleotide sequence ID" value="NZ_BAABBO010000007.1"/>
</dbReference>
<protein>
    <submittedName>
        <fullName evidence="1">Uncharacterized protein</fullName>
    </submittedName>
</protein>
<dbReference type="Proteomes" id="UP001501337">
    <property type="component" value="Unassembled WGS sequence"/>
</dbReference>
<proteinExistence type="predicted"/>